<evidence type="ECO:0000313" key="2">
    <source>
        <dbReference type="EMBL" id="TYI43589.1"/>
    </source>
</evidence>
<accession>A0A5D2RS18</accession>
<organism evidence="2 3">
    <name type="scientific">Gossypium tomentosum</name>
    <name type="common">Hawaiian cotton</name>
    <name type="synonym">Gossypium sandvicense</name>
    <dbReference type="NCBI Taxonomy" id="34277"/>
    <lineage>
        <taxon>Eukaryota</taxon>
        <taxon>Viridiplantae</taxon>
        <taxon>Streptophyta</taxon>
        <taxon>Embryophyta</taxon>
        <taxon>Tracheophyta</taxon>
        <taxon>Spermatophyta</taxon>
        <taxon>Magnoliopsida</taxon>
        <taxon>eudicotyledons</taxon>
        <taxon>Gunneridae</taxon>
        <taxon>Pentapetalae</taxon>
        <taxon>rosids</taxon>
        <taxon>malvids</taxon>
        <taxon>Malvales</taxon>
        <taxon>Malvaceae</taxon>
        <taxon>Malvoideae</taxon>
        <taxon>Gossypium</taxon>
    </lineage>
</organism>
<feature type="region of interest" description="Disordered" evidence="1">
    <location>
        <begin position="30"/>
        <end position="58"/>
    </location>
</feature>
<evidence type="ECO:0000313" key="3">
    <source>
        <dbReference type="Proteomes" id="UP000322667"/>
    </source>
</evidence>
<feature type="compositionally biased region" description="Polar residues" evidence="1">
    <location>
        <begin position="34"/>
        <end position="47"/>
    </location>
</feature>
<keyword evidence="3" id="KW-1185">Reference proteome</keyword>
<sequence length="58" mass="6216">MAHTPARAFADKVHACKSAKNPASKFTRAHGSTGVFQSDEPTVTISSLGIERESSSRR</sequence>
<proteinExistence type="predicted"/>
<name>A0A5D2RS18_GOSTO</name>
<dbReference type="AlphaFoldDB" id="A0A5D2RS18"/>
<gene>
    <name evidence="2" type="ORF">ES332_A01G180200v1</name>
</gene>
<evidence type="ECO:0000256" key="1">
    <source>
        <dbReference type="SAM" id="MobiDB-lite"/>
    </source>
</evidence>
<dbReference type="EMBL" id="CM017610">
    <property type="protein sequence ID" value="TYI43589.1"/>
    <property type="molecule type" value="Genomic_DNA"/>
</dbReference>
<reference evidence="2 3" key="1">
    <citation type="submission" date="2019-07" db="EMBL/GenBank/DDBJ databases">
        <title>WGS assembly of Gossypium tomentosum.</title>
        <authorList>
            <person name="Chen Z.J."/>
            <person name="Sreedasyam A."/>
            <person name="Ando A."/>
            <person name="Song Q."/>
            <person name="De L."/>
            <person name="Hulse-Kemp A."/>
            <person name="Ding M."/>
            <person name="Ye W."/>
            <person name="Kirkbride R."/>
            <person name="Jenkins J."/>
            <person name="Plott C."/>
            <person name="Lovell J."/>
            <person name="Lin Y.-M."/>
            <person name="Vaughn R."/>
            <person name="Liu B."/>
            <person name="Li W."/>
            <person name="Simpson S."/>
            <person name="Scheffler B."/>
            <person name="Saski C."/>
            <person name="Grover C."/>
            <person name="Hu G."/>
            <person name="Conover J."/>
            <person name="Carlson J."/>
            <person name="Shu S."/>
            <person name="Boston L."/>
            <person name="Williams M."/>
            <person name="Peterson D."/>
            <person name="Mcgee K."/>
            <person name="Jones D."/>
            <person name="Wendel J."/>
            <person name="Stelly D."/>
            <person name="Grimwood J."/>
            <person name="Schmutz J."/>
        </authorList>
    </citation>
    <scope>NUCLEOTIDE SEQUENCE [LARGE SCALE GENOMIC DNA]</scope>
    <source>
        <strain evidence="2">7179.01</strain>
    </source>
</reference>
<dbReference type="Proteomes" id="UP000322667">
    <property type="component" value="Chromosome A01"/>
</dbReference>
<protein>
    <submittedName>
        <fullName evidence="2">Uncharacterized protein</fullName>
    </submittedName>
</protein>